<reference evidence="5" key="1">
    <citation type="submission" date="2018-05" db="EMBL/GenBank/DDBJ databases">
        <authorList>
            <person name="Li X."/>
        </authorList>
    </citation>
    <scope>NUCLEOTIDE SEQUENCE [LARGE SCALE GENOMIC DNA]</scope>
    <source>
        <strain evidence="5">HKS-05</strain>
    </source>
</reference>
<dbReference type="CDD" id="cd01949">
    <property type="entry name" value="GGDEF"/>
    <property type="match status" value="1"/>
</dbReference>
<dbReference type="GO" id="GO:0005886">
    <property type="term" value="C:plasma membrane"/>
    <property type="evidence" value="ECO:0007669"/>
    <property type="project" value="TreeGrafter"/>
</dbReference>
<dbReference type="NCBIfam" id="TIGR00254">
    <property type="entry name" value="GGDEF"/>
    <property type="match status" value="1"/>
</dbReference>
<dbReference type="PANTHER" id="PTHR45138">
    <property type="entry name" value="REGULATORY COMPONENTS OF SENSORY TRANSDUCTION SYSTEM"/>
    <property type="match status" value="1"/>
</dbReference>
<evidence type="ECO:0000259" key="3">
    <source>
        <dbReference type="PROSITE" id="PS50887"/>
    </source>
</evidence>
<dbReference type="InterPro" id="IPR000160">
    <property type="entry name" value="GGDEF_dom"/>
</dbReference>
<gene>
    <name evidence="4" type="ORF">DJ021_17335</name>
</gene>
<protein>
    <recommendedName>
        <fullName evidence="1">diguanylate cyclase</fullName>
        <ecNumber evidence="1">2.7.7.65</ecNumber>
    </recommendedName>
</protein>
<dbReference type="PANTHER" id="PTHR45138:SF9">
    <property type="entry name" value="DIGUANYLATE CYCLASE DGCM-RELATED"/>
    <property type="match status" value="1"/>
</dbReference>
<dbReference type="InterPro" id="IPR050469">
    <property type="entry name" value="Diguanylate_Cyclase"/>
</dbReference>
<sequence length="353" mass="37831">MVADVETLLRGPKAYGLARKALEAMEAHKVWPTALNYELWVHYVAAKDSPLGAEITQIIASGEAFTDIVGEALAAEFLPKAKLNGEILDAGDALSKELDSVSRAIESARESSEAYGEQLATASQSLEVEDTAAFKTIVSTLTSATQRVLGENKTLETQLADTTAEVGRLKEHLELVRRDAMTDGLTNLANRKAFDEALERACEAAESRGQPLTLAVIDIDHFKTFNDTWGHQTGDQVIRYVASVIGRVGAAPRTAARYGGEEFALVFPDESTRSALTTMEEIREEISSRILKRRSTNEDLGAVTVSVGLAERQPGEGVTSLVERADAALYASKHAGRNRTSAADPVSAAAAAA</sequence>
<organism evidence="4 5">
    <name type="scientific">Phenylobacterium hankyongense</name>
    <dbReference type="NCBI Taxonomy" id="1813876"/>
    <lineage>
        <taxon>Bacteria</taxon>
        <taxon>Pseudomonadati</taxon>
        <taxon>Pseudomonadota</taxon>
        <taxon>Alphaproteobacteria</taxon>
        <taxon>Caulobacterales</taxon>
        <taxon>Caulobacteraceae</taxon>
        <taxon>Phenylobacterium</taxon>
    </lineage>
</organism>
<comment type="caution">
    <text evidence="4">The sequence shown here is derived from an EMBL/GenBank/DDBJ whole genome shotgun (WGS) entry which is preliminary data.</text>
</comment>
<dbReference type="OrthoDB" id="9812260at2"/>
<dbReference type="SMART" id="SM00267">
    <property type="entry name" value="GGDEF"/>
    <property type="match status" value="1"/>
</dbReference>
<dbReference type="InterPro" id="IPR029787">
    <property type="entry name" value="Nucleotide_cyclase"/>
</dbReference>
<dbReference type="FunFam" id="3.30.70.270:FF:000001">
    <property type="entry name" value="Diguanylate cyclase domain protein"/>
    <property type="match status" value="1"/>
</dbReference>
<dbReference type="Gene3D" id="3.30.70.270">
    <property type="match status" value="1"/>
</dbReference>
<keyword evidence="5" id="KW-1185">Reference proteome</keyword>
<evidence type="ECO:0000256" key="1">
    <source>
        <dbReference type="ARBA" id="ARBA00012528"/>
    </source>
</evidence>
<dbReference type="GO" id="GO:0052621">
    <property type="term" value="F:diguanylate cyclase activity"/>
    <property type="evidence" value="ECO:0007669"/>
    <property type="project" value="UniProtKB-EC"/>
</dbReference>
<dbReference type="PROSITE" id="PS50887">
    <property type="entry name" value="GGDEF"/>
    <property type="match status" value="1"/>
</dbReference>
<dbReference type="Pfam" id="PF00990">
    <property type="entry name" value="GGDEF"/>
    <property type="match status" value="1"/>
</dbReference>
<dbReference type="GO" id="GO:0043709">
    <property type="term" value="P:cell adhesion involved in single-species biofilm formation"/>
    <property type="evidence" value="ECO:0007669"/>
    <property type="project" value="TreeGrafter"/>
</dbReference>
<comment type="catalytic activity">
    <reaction evidence="2">
        <text>2 GTP = 3',3'-c-di-GMP + 2 diphosphate</text>
        <dbReference type="Rhea" id="RHEA:24898"/>
        <dbReference type="ChEBI" id="CHEBI:33019"/>
        <dbReference type="ChEBI" id="CHEBI:37565"/>
        <dbReference type="ChEBI" id="CHEBI:58805"/>
        <dbReference type="EC" id="2.7.7.65"/>
    </reaction>
</comment>
<evidence type="ECO:0000256" key="2">
    <source>
        <dbReference type="ARBA" id="ARBA00034247"/>
    </source>
</evidence>
<feature type="domain" description="GGDEF" evidence="3">
    <location>
        <begin position="210"/>
        <end position="345"/>
    </location>
</feature>
<evidence type="ECO:0000313" key="5">
    <source>
        <dbReference type="Proteomes" id="UP000249842"/>
    </source>
</evidence>
<dbReference type="SUPFAM" id="SSF55073">
    <property type="entry name" value="Nucleotide cyclase"/>
    <property type="match status" value="1"/>
</dbReference>
<evidence type="ECO:0000313" key="4">
    <source>
        <dbReference type="EMBL" id="RAK61439.1"/>
    </source>
</evidence>
<name>A0A328B3H1_9CAUL</name>
<dbReference type="InterPro" id="IPR043128">
    <property type="entry name" value="Rev_trsase/Diguanyl_cyclase"/>
</dbReference>
<accession>A0A328B3H1</accession>
<dbReference type="GO" id="GO:1902201">
    <property type="term" value="P:negative regulation of bacterial-type flagellum-dependent cell motility"/>
    <property type="evidence" value="ECO:0007669"/>
    <property type="project" value="TreeGrafter"/>
</dbReference>
<dbReference type="AlphaFoldDB" id="A0A328B3H1"/>
<dbReference type="RefSeq" id="WP_111458730.1">
    <property type="nucleotide sequence ID" value="NZ_QFYP01000001.1"/>
</dbReference>
<proteinExistence type="predicted"/>
<dbReference type="EC" id="2.7.7.65" evidence="1"/>
<dbReference type="EMBL" id="QFYP01000001">
    <property type="protein sequence ID" value="RAK61439.1"/>
    <property type="molecule type" value="Genomic_DNA"/>
</dbReference>
<dbReference type="Proteomes" id="UP000249842">
    <property type="component" value="Unassembled WGS sequence"/>
</dbReference>